<gene>
    <name evidence="1" type="ORF">LEP1GSC131_1062</name>
</gene>
<evidence type="ECO:0000313" key="2">
    <source>
        <dbReference type="Proteomes" id="UP000006339"/>
    </source>
</evidence>
<dbReference type="Proteomes" id="UP000006339">
    <property type="component" value="Unassembled WGS sequence"/>
</dbReference>
<dbReference type="EMBL" id="AKWH02000062">
    <property type="protein sequence ID" value="EKO50392.1"/>
    <property type="molecule type" value="Genomic_DNA"/>
</dbReference>
<accession>A0A828XT46</accession>
<evidence type="ECO:0000313" key="1">
    <source>
        <dbReference type="EMBL" id="EKO50392.1"/>
    </source>
</evidence>
<comment type="caution">
    <text evidence="1">The sequence shown here is derived from an EMBL/GenBank/DDBJ whole genome shotgun (WGS) entry which is preliminary data.</text>
</comment>
<protein>
    <submittedName>
        <fullName evidence="1">Uncharacterized protein</fullName>
    </submittedName>
</protein>
<keyword evidence="2" id="KW-1185">Reference proteome</keyword>
<sequence length="44" mass="4878">MGMIKTGQSLLEYGFGALYFSKSLIEVGLEAGKLEKKYRVSGYN</sequence>
<name>A0A828XT46_9LEPT</name>
<dbReference type="AlphaFoldDB" id="A0A828XT46"/>
<reference evidence="1" key="1">
    <citation type="submission" date="2012-10" db="EMBL/GenBank/DDBJ databases">
        <authorList>
            <person name="Harkins D.M."/>
            <person name="Durkin A.S."/>
            <person name="Brinkac L.M."/>
            <person name="Selengut J.D."/>
            <person name="Sanka R."/>
            <person name="DePew J."/>
            <person name="Purushe J."/>
            <person name="Picardeau M."/>
            <person name="Werts C."/>
            <person name="Goarant C."/>
            <person name="Vinetz J.M."/>
            <person name="Sutton G.G."/>
            <person name="Nelson W.C."/>
            <person name="Fouts D.E."/>
        </authorList>
    </citation>
    <scope>NUCLEOTIDE SEQUENCE [LARGE SCALE GENOMIC DNA]</scope>
    <source>
        <strain evidence="1">200802841</strain>
    </source>
</reference>
<organism evidence="1 2">
    <name type="scientific">Leptospira kirschneri str. 200802841</name>
    <dbReference type="NCBI Taxonomy" id="1193047"/>
    <lineage>
        <taxon>Bacteria</taxon>
        <taxon>Pseudomonadati</taxon>
        <taxon>Spirochaetota</taxon>
        <taxon>Spirochaetia</taxon>
        <taxon>Leptospirales</taxon>
        <taxon>Leptospiraceae</taxon>
        <taxon>Leptospira</taxon>
    </lineage>
</organism>
<proteinExistence type="predicted"/>